<sequence>MDQLARQYRARYQEALNHALEGNPETALDICWELRLEPRVGVYRRALVNLLIAKTLPSYRESEKLTYAEECLDLIDILRQDNGGTLDDDVKNIQSIAEDFIEEWQQKQVQASTGSIVQDPATGMLTSDPVAPTDAAGKAESTVGEGNGMDVDSDDMTVKSKVAGGDDNADGKGATQEQNKRKIICVYRTNRDDKKDDVPVDDNNSVTIEGMLRDNTYAPRVKKAETASSDVHMGSPVATKMVVLSKAKVADGSAYMSPAPSSEL</sequence>
<evidence type="ECO:0000256" key="1">
    <source>
        <dbReference type="SAM" id="MobiDB-lite"/>
    </source>
</evidence>
<feature type="compositionally biased region" description="Low complexity" evidence="1">
    <location>
        <begin position="163"/>
        <end position="174"/>
    </location>
</feature>
<accession>A0AA38X0F4</accession>
<gene>
    <name evidence="2" type="ORF">H2200_011339</name>
</gene>
<feature type="region of interest" description="Disordered" evidence="1">
    <location>
        <begin position="112"/>
        <end position="178"/>
    </location>
</feature>
<keyword evidence="3" id="KW-1185">Reference proteome</keyword>
<comment type="caution">
    <text evidence="2">The sequence shown here is derived from an EMBL/GenBank/DDBJ whole genome shotgun (WGS) entry which is preliminary data.</text>
</comment>
<protein>
    <submittedName>
        <fullName evidence="2">Uncharacterized protein</fullName>
    </submittedName>
</protein>
<dbReference type="AlphaFoldDB" id="A0AA38X0F4"/>
<dbReference type="EMBL" id="JAPDRK010000019">
    <property type="protein sequence ID" value="KAJ9604503.1"/>
    <property type="molecule type" value="Genomic_DNA"/>
</dbReference>
<dbReference type="Proteomes" id="UP001172673">
    <property type="component" value="Unassembled WGS sequence"/>
</dbReference>
<evidence type="ECO:0000313" key="3">
    <source>
        <dbReference type="Proteomes" id="UP001172673"/>
    </source>
</evidence>
<proteinExistence type="predicted"/>
<organism evidence="2 3">
    <name type="scientific">Cladophialophora chaetospira</name>
    <dbReference type="NCBI Taxonomy" id="386627"/>
    <lineage>
        <taxon>Eukaryota</taxon>
        <taxon>Fungi</taxon>
        <taxon>Dikarya</taxon>
        <taxon>Ascomycota</taxon>
        <taxon>Pezizomycotina</taxon>
        <taxon>Eurotiomycetes</taxon>
        <taxon>Chaetothyriomycetidae</taxon>
        <taxon>Chaetothyriales</taxon>
        <taxon>Herpotrichiellaceae</taxon>
        <taxon>Cladophialophora</taxon>
    </lineage>
</organism>
<evidence type="ECO:0000313" key="2">
    <source>
        <dbReference type="EMBL" id="KAJ9604503.1"/>
    </source>
</evidence>
<reference evidence="2" key="1">
    <citation type="submission" date="2022-10" db="EMBL/GenBank/DDBJ databases">
        <title>Culturing micro-colonial fungi from biological soil crusts in the Mojave desert and describing Neophaeococcomyces mojavensis, and introducing the new genera and species Taxawa tesnikishii.</title>
        <authorList>
            <person name="Kurbessoian T."/>
            <person name="Stajich J.E."/>
        </authorList>
    </citation>
    <scope>NUCLEOTIDE SEQUENCE</scope>
    <source>
        <strain evidence="2">TK_41</strain>
    </source>
</reference>
<name>A0AA38X0F4_9EURO</name>